<protein>
    <submittedName>
        <fullName evidence="1">Recombinase RecT</fullName>
    </submittedName>
</protein>
<organism evidence="1 2">
    <name type="scientific">Enterobacter agglomerans</name>
    <name type="common">Erwinia herbicola</name>
    <name type="synonym">Pantoea agglomerans</name>
    <dbReference type="NCBI Taxonomy" id="549"/>
    <lineage>
        <taxon>Bacteria</taxon>
        <taxon>Pseudomonadati</taxon>
        <taxon>Pseudomonadota</taxon>
        <taxon>Gammaproteobacteria</taxon>
        <taxon>Enterobacterales</taxon>
        <taxon>Erwiniaceae</taxon>
        <taxon>Pantoea</taxon>
        <taxon>Pantoea agglomerans group</taxon>
    </lineage>
</organism>
<proteinExistence type="predicted"/>
<sequence>MSNELATKNNTGSTDIIDSISILTNGELFDRMMIVSKVMANSGVIVPAHFRGKPDACMAVVMQAARWGIDPFIVAQKTHIVGDALGYEAQLVNTVINRMAPTKDRLHYDWFGPWEKVIGKFVEKTSAKGSKYIAPGWSLADENGVGVKIWATLKGETEPRVLELLLSQAQVRNSTLWASDPRQQLAYLGIKRWTRLYCPDVLAGVYTSDELGENEARPEKDITPIAEPIAAVVTATSQAEPEPAGNTISAEELAAELGQALDEASTPDEAAKVEERIAAHKAQLGNPLLFTLKGKAQKKRSGFRAIREISDAFDAVAEPDELARQQLVTLIENRKNVLPAEEYQRFTIALQDIFA</sequence>
<dbReference type="Proteomes" id="UP000610459">
    <property type="component" value="Unassembled WGS sequence"/>
</dbReference>
<evidence type="ECO:0000313" key="2">
    <source>
        <dbReference type="Proteomes" id="UP000610459"/>
    </source>
</evidence>
<gene>
    <name evidence="1" type="ORF">IFT41_23440</name>
</gene>
<accession>A0ACC5PXK6</accession>
<dbReference type="EMBL" id="JACYNR010000031">
    <property type="protein sequence ID" value="MBD8129055.1"/>
    <property type="molecule type" value="Genomic_DNA"/>
</dbReference>
<comment type="caution">
    <text evidence="1">The sequence shown here is derived from an EMBL/GenBank/DDBJ whole genome shotgun (WGS) entry which is preliminary data.</text>
</comment>
<keyword evidence="2" id="KW-1185">Reference proteome</keyword>
<evidence type="ECO:0000313" key="1">
    <source>
        <dbReference type="EMBL" id="MBD8129055.1"/>
    </source>
</evidence>
<name>A0ACC5PXK6_ENTAG</name>
<reference evidence="1 2" key="1">
    <citation type="journal article" date="2020" name="FEMS Microbiol. Ecol.">
        <title>Temporal dynamics of bacterial communities during seed development and maturation.</title>
        <authorList>
            <person name="Chesneau G."/>
            <person name="Torres-Cortes G."/>
            <person name="Briand M."/>
            <person name="Darrasse A."/>
            <person name="Preveaux A."/>
            <person name="Marais C."/>
            <person name="Jacques M.A."/>
            <person name="Shade A."/>
            <person name="Barret M."/>
        </authorList>
    </citation>
    <scope>NUCLEOTIDE SEQUENCE [LARGE SCALE GENOMIC DNA]</scope>
    <source>
        <strain evidence="1 2">CFBP13709</strain>
    </source>
</reference>